<dbReference type="AlphaFoldDB" id="A0A0R1TWE9"/>
<dbReference type="PANTHER" id="PTHR31435">
    <property type="entry name" value="PROTEIN NATD1"/>
    <property type="match status" value="1"/>
</dbReference>
<dbReference type="CDD" id="cd04301">
    <property type="entry name" value="NAT_SF"/>
    <property type="match status" value="1"/>
</dbReference>
<dbReference type="InterPro" id="IPR016181">
    <property type="entry name" value="Acyl_CoA_acyltransferase"/>
</dbReference>
<dbReference type="PANTHER" id="PTHR31435:SF10">
    <property type="entry name" value="BSR4717 PROTEIN"/>
    <property type="match status" value="1"/>
</dbReference>
<dbReference type="SUPFAM" id="SSF55729">
    <property type="entry name" value="Acyl-CoA N-acyltransferases (Nat)"/>
    <property type="match status" value="1"/>
</dbReference>
<organism evidence="3 4">
    <name type="scientific">Lacticaseibacillus pantheris DSM 15945 = JCM 12539 = NBRC 106106</name>
    <dbReference type="NCBI Taxonomy" id="1423783"/>
    <lineage>
        <taxon>Bacteria</taxon>
        <taxon>Bacillati</taxon>
        <taxon>Bacillota</taxon>
        <taxon>Bacilli</taxon>
        <taxon>Lactobacillales</taxon>
        <taxon>Lactobacillaceae</taxon>
        <taxon>Lacticaseibacillus</taxon>
    </lineage>
</organism>
<gene>
    <name evidence="3" type="ORF">FC50_GL001507</name>
</gene>
<evidence type="ECO:0000259" key="1">
    <source>
        <dbReference type="PROSITE" id="PS51186"/>
    </source>
</evidence>
<feature type="domain" description="N-acetyltransferase" evidence="2">
    <location>
        <begin position="2"/>
        <end position="91"/>
    </location>
</feature>
<feature type="domain" description="N-acetyltransferase" evidence="1">
    <location>
        <begin position="1"/>
        <end position="102"/>
    </location>
</feature>
<dbReference type="PROSITE" id="PS51186">
    <property type="entry name" value="GNAT"/>
    <property type="match status" value="1"/>
</dbReference>
<dbReference type="PATRIC" id="fig|1423783.4.peg.1552"/>
<sequence>MDFQHEHGRYFLTGEEGQLTAEVTYTSIDDGHAISIDHTFVDPSLRGQGIAGRLVKLVVDHARRHQLKIEPLCTFARAEFQRRPEYADVLRHTPTELEQAKENK</sequence>
<dbReference type="Proteomes" id="UP000051922">
    <property type="component" value="Unassembled WGS sequence"/>
</dbReference>
<evidence type="ECO:0000313" key="4">
    <source>
        <dbReference type="Proteomes" id="UP000051922"/>
    </source>
</evidence>
<evidence type="ECO:0000313" key="3">
    <source>
        <dbReference type="EMBL" id="KRL85648.1"/>
    </source>
</evidence>
<keyword evidence="4" id="KW-1185">Reference proteome</keyword>
<accession>A0A0R1TWE9</accession>
<dbReference type="Pfam" id="PF14542">
    <property type="entry name" value="Acetyltransf_CG"/>
    <property type="match status" value="1"/>
</dbReference>
<comment type="caution">
    <text evidence="3">The sequence shown here is derived from an EMBL/GenBank/DDBJ whole genome shotgun (WGS) entry which is preliminary data.</text>
</comment>
<reference evidence="3 4" key="1">
    <citation type="journal article" date="2015" name="Genome Announc.">
        <title>Expanding the biotechnology potential of lactobacilli through comparative genomics of 213 strains and associated genera.</title>
        <authorList>
            <person name="Sun Z."/>
            <person name="Harris H.M."/>
            <person name="McCann A."/>
            <person name="Guo C."/>
            <person name="Argimon S."/>
            <person name="Zhang W."/>
            <person name="Yang X."/>
            <person name="Jeffery I.B."/>
            <person name="Cooney J.C."/>
            <person name="Kagawa T.F."/>
            <person name="Liu W."/>
            <person name="Song Y."/>
            <person name="Salvetti E."/>
            <person name="Wrobel A."/>
            <person name="Rasinkangas P."/>
            <person name="Parkhill J."/>
            <person name="Rea M.C."/>
            <person name="O'Sullivan O."/>
            <person name="Ritari J."/>
            <person name="Douillard F.P."/>
            <person name="Paul Ross R."/>
            <person name="Yang R."/>
            <person name="Briner A.E."/>
            <person name="Felis G.E."/>
            <person name="de Vos W.M."/>
            <person name="Barrangou R."/>
            <person name="Klaenhammer T.R."/>
            <person name="Caufield P.W."/>
            <person name="Cui Y."/>
            <person name="Zhang H."/>
            <person name="O'Toole P.W."/>
        </authorList>
    </citation>
    <scope>NUCLEOTIDE SEQUENCE [LARGE SCALE GENOMIC DNA]</scope>
    <source>
        <strain evidence="3 4">DSM 15945</strain>
    </source>
</reference>
<dbReference type="OrthoDB" id="9793389at2"/>
<dbReference type="GO" id="GO:0016747">
    <property type="term" value="F:acyltransferase activity, transferring groups other than amino-acyl groups"/>
    <property type="evidence" value="ECO:0007669"/>
    <property type="project" value="InterPro"/>
</dbReference>
<name>A0A0R1TWE9_9LACO</name>
<proteinExistence type="predicted"/>
<protein>
    <submittedName>
        <fullName evidence="3">Uncharacterized protein</fullName>
    </submittedName>
</protein>
<dbReference type="STRING" id="1423783.FC50_GL001507"/>
<dbReference type="InterPro" id="IPR031165">
    <property type="entry name" value="GNAT_YJDJ"/>
</dbReference>
<dbReference type="InterPro" id="IPR000182">
    <property type="entry name" value="GNAT_dom"/>
</dbReference>
<dbReference type="InterPro" id="IPR045057">
    <property type="entry name" value="Gcn5-rel_NAT"/>
</dbReference>
<dbReference type="RefSeq" id="WP_054649616.1">
    <property type="nucleotide sequence ID" value="NZ_AZFJ01000051.1"/>
</dbReference>
<evidence type="ECO:0000259" key="2">
    <source>
        <dbReference type="PROSITE" id="PS51729"/>
    </source>
</evidence>
<dbReference type="PROSITE" id="PS51729">
    <property type="entry name" value="GNAT_YJDJ"/>
    <property type="match status" value="1"/>
</dbReference>
<dbReference type="EMBL" id="AZFJ01000051">
    <property type="protein sequence ID" value="KRL85648.1"/>
    <property type="molecule type" value="Genomic_DNA"/>
</dbReference>
<dbReference type="Gene3D" id="3.40.630.30">
    <property type="match status" value="1"/>
</dbReference>